<feature type="domain" description="YetF C-terminal" evidence="8">
    <location>
        <begin position="79"/>
        <end position="211"/>
    </location>
</feature>
<keyword evidence="4 7" id="KW-0812">Transmembrane</keyword>
<dbReference type="PANTHER" id="PTHR34582">
    <property type="entry name" value="UPF0702 TRANSMEMBRANE PROTEIN YCAP"/>
    <property type="match status" value="1"/>
</dbReference>
<dbReference type="InterPro" id="IPR023090">
    <property type="entry name" value="UPF0702_alpha/beta_dom_sf"/>
</dbReference>
<feature type="transmembrane region" description="Helical" evidence="7">
    <location>
        <begin position="6"/>
        <end position="23"/>
    </location>
</feature>
<reference evidence="9 10" key="1">
    <citation type="submission" date="2017-06" db="EMBL/GenBank/DDBJ databases">
        <title>Draft genome sequence of anaerobic fermentative bacterium Anaeromicrobium sediminis DY2726D isolated from West Pacific Ocean sediments.</title>
        <authorList>
            <person name="Zeng X."/>
        </authorList>
    </citation>
    <scope>NUCLEOTIDE SEQUENCE [LARGE SCALE GENOMIC DNA]</scope>
    <source>
        <strain evidence="9 10">DY2726D</strain>
    </source>
</reference>
<evidence type="ECO:0000256" key="1">
    <source>
        <dbReference type="ARBA" id="ARBA00004651"/>
    </source>
</evidence>
<protein>
    <recommendedName>
        <fullName evidence="8">YetF C-terminal domain-containing protein</fullName>
    </recommendedName>
</protein>
<proteinExistence type="inferred from homology"/>
<comment type="caution">
    <text evidence="9">The sequence shown here is derived from an EMBL/GenBank/DDBJ whole genome shotgun (WGS) entry which is preliminary data.</text>
</comment>
<dbReference type="InterPro" id="IPR007353">
    <property type="entry name" value="DUF421"/>
</dbReference>
<name>A0A267MF95_9FIRM</name>
<dbReference type="AlphaFoldDB" id="A0A267MF95"/>
<keyword evidence="5 7" id="KW-1133">Transmembrane helix</keyword>
<dbReference type="OrthoDB" id="1682423at2"/>
<evidence type="ECO:0000259" key="8">
    <source>
        <dbReference type="Pfam" id="PF04239"/>
    </source>
</evidence>
<evidence type="ECO:0000256" key="7">
    <source>
        <dbReference type="SAM" id="Phobius"/>
    </source>
</evidence>
<sequence length="230" mass="25999">MITILIRTIILYFSVLISFRIMGKSELSELQPFELVITLIISELAVLPMENTDIPILYGIFAIASLVFIQVTISSITLKSETMRQLICGKPSILIEKGAINFKELKKLRLNLNDLIEQCRSKDYPYIEDIYYAILETDGSLSILPKAKKTPICVSDLNLPCPTKGLPITLILDGILNYSNLDLTNISEDELYKKIKKHGIKSFKEVVLCYVTEDGNLFVQTKDSQIINFT</sequence>
<evidence type="ECO:0000256" key="3">
    <source>
        <dbReference type="ARBA" id="ARBA00022475"/>
    </source>
</evidence>
<evidence type="ECO:0000313" key="10">
    <source>
        <dbReference type="Proteomes" id="UP000216024"/>
    </source>
</evidence>
<dbReference type="Pfam" id="PF04239">
    <property type="entry name" value="DUF421"/>
    <property type="match status" value="1"/>
</dbReference>
<feature type="transmembrane region" description="Helical" evidence="7">
    <location>
        <begin position="55"/>
        <end position="78"/>
    </location>
</feature>
<comment type="similarity">
    <text evidence="2">Belongs to the UPF0702 family.</text>
</comment>
<evidence type="ECO:0000256" key="4">
    <source>
        <dbReference type="ARBA" id="ARBA00022692"/>
    </source>
</evidence>
<comment type="subcellular location">
    <subcellularLocation>
        <location evidence="1">Cell membrane</location>
        <topology evidence="1">Multi-pass membrane protein</topology>
    </subcellularLocation>
</comment>
<keyword evidence="6 7" id="KW-0472">Membrane</keyword>
<dbReference type="Gene3D" id="3.30.240.20">
    <property type="entry name" value="bsu07140 like domains"/>
    <property type="match status" value="2"/>
</dbReference>
<dbReference type="RefSeq" id="WP_095134856.1">
    <property type="nucleotide sequence ID" value="NZ_NIBG01000018.1"/>
</dbReference>
<dbReference type="PANTHER" id="PTHR34582:SF6">
    <property type="entry name" value="UPF0702 TRANSMEMBRANE PROTEIN YCAP"/>
    <property type="match status" value="1"/>
</dbReference>
<gene>
    <name evidence="9" type="ORF">CCE28_16600</name>
</gene>
<evidence type="ECO:0000256" key="5">
    <source>
        <dbReference type="ARBA" id="ARBA00022989"/>
    </source>
</evidence>
<organism evidence="9 10">
    <name type="scientific">Anaeromicrobium sediminis</name>
    <dbReference type="NCBI Taxonomy" id="1478221"/>
    <lineage>
        <taxon>Bacteria</taxon>
        <taxon>Bacillati</taxon>
        <taxon>Bacillota</taxon>
        <taxon>Clostridia</taxon>
        <taxon>Peptostreptococcales</taxon>
        <taxon>Thermotaleaceae</taxon>
        <taxon>Anaeromicrobium</taxon>
    </lineage>
</organism>
<dbReference type="EMBL" id="NIBG01000018">
    <property type="protein sequence ID" value="PAB58254.1"/>
    <property type="molecule type" value="Genomic_DNA"/>
</dbReference>
<evidence type="ECO:0000256" key="6">
    <source>
        <dbReference type="ARBA" id="ARBA00023136"/>
    </source>
</evidence>
<evidence type="ECO:0000256" key="2">
    <source>
        <dbReference type="ARBA" id="ARBA00006448"/>
    </source>
</evidence>
<accession>A0A267MF95</accession>
<dbReference type="Proteomes" id="UP000216024">
    <property type="component" value="Unassembled WGS sequence"/>
</dbReference>
<keyword evidence="10" id="KW-1185">Reference proteome</keyword>
<keyword evidence="3" id="KW-1003">Cell membrane</keyword>
<evidence type="ECO:0000313" key="9">
    <source>
        <dbReference type="EMBL" id="PAB58254.1"/>
    </source>
</evidence>
<dbReference type="GO" id="GO:0005886">
    <property type="term" value="C:plasma membrane"/>
    <property type="evidence" value="ECO:0007669"/>
    <property type="project" value="UniProtKB-SubCell"/>
</dbReference>